<reference evidence="2 3" key="1">
    <citation type="submission" date="2020-01" db="EMBL/GenBank/DDBJ databases">
        <authorList>
            <person name="Gupta K D."/>
        </authorList>
    </citation>
    <scope>NUCLEOTIDE SEQUENCE [LARGE SCALE GENOMIC DNA]</scope>
</reference>
<keyword evidence="3" id="KW-1185">Reference proteome</keyword>
<evidence type="ECO:0000256" key="1">
    <source>
        <dbReference type="SAM" id="MobiDB-lite"/>
    </source>
</evidence>
<protein>
    <submittedName>
        <fullName evidence="2">Uncharacterized protein</fullName>
    </submittedName>
</protein>
<feature type="region of interest" description="Disordered" evidence="1">
    <location>
        <begin position="465"/>
        <end position="485"/>
    </location>
</feature>
<evidence type="ECO:0000313" key="3">
    <source>
        <dbReference type="Proteomes" id="UP000467700"/>
    </source>
</evidence>
<accession>A0A8S0XTU0</accession>
<proteinExistence type="predicted"/>
<comment type="caution">
    <text evidence="2">The sequence shown here is derived from an EMBL/GenBank/DDBJ whole genome shotgun (WGS) entry which is preliminary data.</text>
</comment>
<dbReference type="Proteomes" id="UP000467700">
    <property type="component" value="Unassembled WGS sequence"/>
</dbReference>
<evidence type="ECO:0000313" key="2">
    <source>
        <dbReference type="EMBL" id="CAA7271364.1"/>
    </source>
</evidence>
<dbReference type="AlphaFoldDB" id="A0A8S0XTU0"/>
<organism evidence="2 3">
    <name type="scientific">Cyclocybe aegerita</name>
    <name type="common">Black poplar mushroom</name>
    <name type="synonym">Agrocybe aegerita</name>
    <dbReference type="NCBI Taxonomy" id="1973307"/>
    <lineage>
        <taxon>Eukaryota</taxon>
        <taxon>Fungi</taxon>
        <taxon>Dikarya</taxon>
        <taxon>Basidiomycota</taxon>
        <taxon>Agaricomycotina</taxon>
        <taxon>Agaricomycetes</taxon>
        <taxon>Agaricomycetidae</taxon>
        <taxon>Agaricales</taxon>
        <taxon>Agaricineae</taxon>
        <taxon>Bolbitiaceae</taxon>
        <taxon>Cyclocybe</taxon>
    </lineage>
</organism>
<gene>
    <name evidence="2" type="ORF">AAE3_LOCUS13608</name>
</gene>
<name>A0A8S0XTU0_CYCAE</name>
<dbReference type="EMBL" id="CACVBS010000107">
    <property type="protein sequence ID" value="CAA7271364.1"/>
    <property type="molecule type" value="Genomic_DNA"/>
</dbReference>
<dbReference type="OrthoDB" id="2340858at2759"/>
<sequence length="606" mass="69243">MQAENGAPVSSRLQPEYKLWRTLWRARPENGVPFFRQHAVTRDTTLTDPDIRVPDKCWLLDIPEYLQGSSLGISFPSPILFRDDYFEALLGVFRALSWEDEKIESTDVGSSDSECESGFQNPLLQRQRAVSRDQWRYSCFVLTGGPGIGKTLWLLVLLVLRLHAQLPTVYQCRDDCILFFDEDGPAQFQSVVDLLHSPVARRHKGEEVWALVDANDNLQTVDMHYLFRQMFVIQAAPTDMKYTRWMRKLTFIGVHFVLQPWTLGELIVGRAIHPHAPSEDAIRDFAVKFGTANEAVYKYANAPKEYQARVLCKISPPPPQATAFDKLGVDFPELIVIRPINAEARRWDYAPHFVSKYVVHLLFPSSGTARRSVEEAKRRFVQRLYGKFLVKLPHSRESALWIREASMRRSFQEGRVWPLYPPAGCSWTERRNRRNVPPPKRLIVEPGGVRVYVAEGSPPLAYPYSTSLSSEHRPEENAPLVEPSELSSGTDDILLEVDIDFVALYDRPTGTAVVLQPLRPLTPMPAFEEETRDRLQELCWRLEQEPYALGTSTKEKDPKILYVLVPTGGVMGDDSAAWLDVADLVDEVYDMEPEWEDTILSYGMFI</sequence>